<feature type="transmembrane region" description="Helical" evidence="5">
    <location>
        <begin position="499"/>
        <end position="522"/>
    </location>
</feature>
<reference evidence="8" key="1">
    <citation type="submission" date="2023-08" db="EMBL/GenBank/DDBJ databases">
        <authorList>
            <person name="Chen Y."/>
            <person name="Shah S."/>
            <person name="Dougan E. K."/>
            <person name="Thang M."/>
            <person name="Chan C."/>
        </authorList>
    </citation>
    <scope>NUCLEOTIDE SEQUENCE</scope>
</reference>
<feature type="transmembrane region" description="Helical" evidence="5">
    <location>
        <begin position="534"/>
        <end position="552"/>
    </location>
</feature>
<organism evidence="8 9">
    <name type="scientific">Effrenium voratum</name>
    <dbReference type="NCBI Taxonomy" id="2562239"/>
    <lineage>
        <taxon>Eukaryota</taxon>
        <taxon>Sar</taxon>
        <taxon>Alveolata</taxon>
        <taxon>Dinophyceae</taxon>
        <taxon>Suessiales</taxon>
        <taxon>Symbiodiniaceae</taxon>
        <taxon>Effrenium</taxon>
    </lineage>
</organism>
<dbReference type="InterPro" id="IPR016193">
    <property type="entry name" value="Cytidine_deaminase-like"/>
</dbReference>
<dbReference type="InterPro" id="IPR002125">
    <property type="entry name" value="CMP_dCMP_dom"/>
</dbReference>
<evidence type="ECO:0000256" key="2">
    <source>
        <dbReference type="ARBA" id="ARBA00022692"/>
    </source>
</evidence>
<evidence type="ECO:0000313" key="8">
    <source>
        <dbReference type="EMBL" id="CAJ1375101.1"/>
    </source>
</evidence>
<keyword evidence="3 5" id="KW-1133">Transmembrane helix</keyword>
<feature type="domain" description="CMP/dCMP-type deaminase" evidence="6">
    <location>
        <begin position="130"/>
        <end position="184"/>
    </location>
</feature>
<evidence type="ECO:0000256" key="5">
    <source>
        <dbReference type="SAM" id="Phobius"/>
    </source>
</evidence>
<evidence type="ECO:0000256" key="1">
    <source>
        <dbReference type="ARBA" id="ARBA00004141"/>
    </source>
</evidence>
<gene>
    <name evidence="8" type="ORF">EVOR1521_LOCUS4464</name>
</gene>
<evidence type="ECO:0000259" key="6">
    <source>
        <dbReference type="Pfam" id="PF00383"/>
    </source>
</evidence>
<evidence type="ECO:0000259" key="7">
    <source>
        <dbReference type="Pfam" id="PF03151"/>
    </source>
</evidence>
<feature type="transmembrane region" description="Helical" evidence="5">
    <location>
        <begin position="302"/>
        <end position="323"/>
    </location>
</feature>
<dbReference type="Gene3D" id="3.40.140.10">
    <property type="entry name" value="Cytidine Deaminase, domain 2"/>
    <property type="match status" value="1"/>
</dbReference>
<feature type="transmembrane region" description="Helical" evidence="5">
    <location>
        <begin position="414"/>
        <end position="436"/>
    </location>
</feature>
<dbReference type="Pfam" id="PF00383">
    <property type="entry name" value="dCMP_cyt_deam_1"/>
    <property type="match status" value="1"/>
</dbReference>
<comment type="caution">
    <text evidence="8">The sequence shown here is derived from an EMBL/GenBank/DDBJ whole genome shotgun (WGS) entry which is preliminary data.</text>
</comment>
<dbReference type="InterPro" id="IPR050186">
    <property type="entry name" value="TPT_transporter"/>
</dbReference>
<dbReference type="PANTHER" id="PTHR11132">
    <property type="entry name" value="SOLUTE CARRIER FAMILY 35"/>
    <property type="match status" value="1"/>
</dbReference>
<feature type="transmembrane region" description="Helical" evidence="5">
    <location>
        <begin position="558"/>
        <end position="577"/>
    </location>
</feature>
<evidence type="ECO:0000256" key="4">
    <source>
        <dbReference type="ARBA" id="ARBA00023136"/>
    </source>
</evidence>
<keyword evidence="2 5" id="KW-0812">Transmembrane</keyword>
<dbReference type="GO" id="GO:0016020">
    <property type="term" value="C:membrane"/>
    <property type="evidence" value="ECO:0007669"/>
    <property type="project" value="UniProtKB-SubCell"/>
</dbReference>
<dbReference type="InterPro" id="IPR004853">
    <property type="entry name" value="Sugar_P_trans_dom"/>
</dbReference>
<accession>A0AA36HTL0</accession>
<name>A0AA36HTL0_9DINO</name>
<evidence type="ECO:0000313" key="9">
    <source>
        <dbReference type="Proteomes" id="UP001178507"/>
    </source>
</evidence>
<feature type="transmembrane region" description="Helical" evidence="5">
    <location>
        <begin position="375"/>
        <end position="394"/>
    </location>
</feature>
<dbReference type="SUPFAM" id="SSF53927">
    <property type="entry name" value="Cytidine deaminase-like"/>
    <property type="match status" value="1"/>
</dbReference>
<dbReference type="SUPFAM" id="SSF103481">
    <property type="entry name" value="Multidrug resistance efflux transporter EmrE"/>
    <property type="match status" value="2"/>
</dbReference>
<protein>
    <submittedName>
        <fullName evidence="8">Uncharacterized protein</fullName>
    </submittedName>
</protein>
<feature type="transmembrane region" description="Helical" evidence="5">
    <location>
        <begin position="343"/>
        <end position="363"/>
    </location>
</feature>
<feature type="transmembrane region" description="Helical" evidence="5">
    <location>
        <begin position="457"/>
        <end position="479"/>
    </location>
</feature>
<comment type="subcellular location">
    <subcellularLocation>
        <location evidence="1">Membrane</location>
        <topology evidence="1">Multi-pass membrane protein</topology>
    </subcellularLocation>
</comment>
<evidence type="ECO:0000256" key="3">
    <source>
        <dbReference type="ARBA" id="ARBA00022989"/>
    </source>
</evidence>
<sequence>MALCAPPWRPLAKPLVARRCTSVRLPRTSGPFASFETFGWRWSSNHTVDENLLRLALVARFNCFRVANYTTGRCSAMMCRPPRVSGSRVEVEVVGFGVNAPPRFQRARRETDEGGVFPRDVWAGVRPFSRKTPANNEIHSEMSILGRCARAGIPVKGAWFYVALPPCWECCKALVAAGVARVFFKGKGRRGPVPMKLNSKEKRLAEACGMAWVAAEFSVEREEYVEEMWEAYKQESGLDRAAVKAQESQRPLYDFWVTDDSRGKCQGGLWQKIKLPVYAGLWYFFNVQYNIQNKRLLNVFHANWAVSWVQLAAGIPIALLMWGSGFIKAPKLTKDDLLKLAPVGAAFAAGQVATVASLGAVAVSFTHVVKALEPAVNAIASALVLGQVFHPMVYASLLPVFAGVALASSKELSFTMFGFLTAMASNFFFVTRNVLATKFGDVGDMGTEKTERKTNQLAVLTAVAATVLLPVVLVLPGGLLSFGAAWKAALATGVSSHKLAYMMAASGFHFFMYQLSSFWVLSCVPPITHSVLNTLKRVVIIVVSIIVFRTPVTVQSAAGTAVAIGGVLLYSLTKAHYSKKTSEEKSKEVKPQA</sequence>
<dbReference type="Proteomes" id="UP001178507">
    <property type="component" value="Unassembled WGS sequence"/>
</dbReference>
<proteinExistence type="predicted"/>
<dbReference type="EMBL" id="CAUJNA010000301">
    <property type="protein sequence ID" value="CAJ1375101.1"/>
    <property type="molecule type" value="Genomic_DNA"/>
</dbReference>
<keyword evidence="9" id="KW-1185">Reference proteome</keyword>
<dbReference type="GO" id="GO:0003824">
    <property type="term" value="F:catalytic activity"/>
    <property type="evidence" value="ECO:0007669"/>
    <property type="project" value="InterPro"/>
</dbReference>
<feature type="domain" description="Sugar phosphate transporter" evidence="7">
    <location>
        <begin position="274"/>
        <end position="571"/>
    </location>
</feature>
<keyword evidence="4 5" id="KW-0472">Membrane</keyword>
<dbReference type="Pfam" id="PF03151">
    <property type="entry name" value="TPT"/>
    <property type="match status" value="1"/>
</dbReference>
<dbReference type="AlphaFoldDB" id="A0AA36HTL0"/>
<dbReference type="InterPro" id="IPR037185">
    <property type="entry name" value="EmrE-like"/>
</dbReference>